<evidence type="ECO:0000313" key="1">
    <source>
        <dbReference type="EMBL" id="STY59995.1"/>
    </source>
</evidence>
<proteinExistence type="predicted"/>
<name>A0A378MX62_MANHA</name>
<dbReference type="EMBL" id="UGPN01000002">
    <property type="protein sequence ID" value="STY59995.1"/>
    <property type="molecule type" value="Genomic_DNA"/>
</dbReference>
<dbReference type="Gene3D" id="3.40.50.300">
    <property type="entry name" value="P-loop containing nucleotide triphosphate hydrolases"/>
    <property type="match status" value="1"/>
</dbReference>
<gene>
    <name evidence="1" type="ORF">NCTC10638_01187</name>
</gene>
<sequence length="102" mass="11509">MVGSHTLSKLEKTYRYNNSIADTAGQFIMQNPEQYQKNVVTHTKVADSCVHLYDSHVVKDEKSEANISLKASAILKLIRQKAPEATVAILARYRYLLEDAKV</sequence>
<keyword evidence="1" id="KW-0547">Nucleotide-binding</keyword>
<keyword evidence="1" id="KW-0067">ATP-binding</keyword>
<evidence type="ECO:0000313" key="2">
    <source>
        <dbReference type="Proteomes" id="UP000254802"/>
    </source>
</evidence>
<dbReference type="AlphaFoldDB" id="A0A378MX62"/>
<protein>
    <submittedName>
        <fullName evidence="1">DNA helicase IV</fullName>
    </submittedName>
</protein>
<keyword evidence="1" id="KW-0378">Hydrolase</keyword>
<dbReference type="InterPro" id="IPR027417">
    <property type="entry name" value="P-loop_NTPase"/>
</dbReference>
<accession>A0A378MX62</accession>
<dbReference type="GO" id="GO:0004386">
    <property type="term" value="F:helicase activity"/>
    <property type="evidence" value="ECO:0007669"/>
    <property type="project" value="UniProtKB-KW"/>
</dbReference>
<reference evidence="1 2" key="1">
    <citation type="submission" date="2018-06" db="EMBL/GenBank/DDBJ databases">
        <authorList>
            <consortium name="Pathogen Informatics"/>
            <person name="Doyle S."/>
        </authorList>
    </citation>
    <scope>NUCLEOTIDE SEQUENCE [LARGE SCALE GENOMIC DNA]</scope>
    <source>
        <strain evidence="1 2">NCTC10638</strain>
    </source>
</reference>
<dbReference type="SUPFAM" id="SSF52540">
    <property type="entry name" value="P-loop containing nucleoside triphosphate hydrolases"/>
    <property type="match status" value="1"/>
</dbReference>
<dbReference type="Proteomes" id="UP000254802">
    <property type="component" value="Unassembled WGS sequence"/>
</dbReference>
<keyword evidence="1" id="KW-0347">Helicase</keyword>
<organism evidence="1 2">
    <name type="scientific">Mannheimia haemolytica</name>
    <name type="common">Pasteurella haemolytica</name>
    <dbReference type="NCBI Taxonomy" id="75985"/>
    <lineage>
        <taxon>Bacteria</taxon>
        <taxon>Pseudomonadati</taxon>
        <taxon>Pseudomonadota</taxon>
        <taxon>Gammaproteobacteria</taxon>
        <taxon>Pasteurellales</taxon>
        <taxon>Pasteurellaceae</taxon>
        <taxon>Mannheimia</taxon>
    </lineage>
</organism>